<dbReference type="Proteomes" id="UP000198683">
    <property type="component" value="Unassembled WGS sequence"/>
</dbReference>
<dbReference type="InterPro" id="IPR016181">
    <property type="entry name" value="Acyl_CoA_acyltransferase"/>
</dbReference>
<dbReference type="STRING" id="683260.SAMN05421874_1322"/>
<dbReference type="EMBL" id="FNFB01000032">
    <property type="protein sequence ID" value="SDL89135.1"/>
    <property type="molecule type" value="Genomic_DNA"/>
</dbReference>
<accession>A0A1G9NT23</accession>
<dbReference type="SUPFAM" id="SSF55729">
    <property type="entry name" value="Acyl-CoA N-acyltransferases (Nat)"/>
    <property type="match status" value="1"/>
</dbReference>
<reference evidence="1 2" key="1">
    <citation type="submission" date="2016-10" db="EMBL/GenBank/DDBJ databases">
        <authorList>
            <person name="de Groot N.N."/>
        </authorList>
    </citation>
    <scope>NUCLEOTIDE SEQUENCE [LARGE SCALE GENOMIC DNA]</scope>
    <source>
        <strain evidence="1 2">CGMCC 4.5681</strain>
    </source>
</reference>
<dbReference type="AlphaFoldDB" id="A0A1G9NT23"/>
<proteinExistence type="predicted"/>
<evidence type="ECO:0000313" key="1">
    <source>
        <dbReference type="EMBL" id="SDL89135.1"/>
    </source>
</evidence>
<keyword evidence="2" id="KW-1185">Reference proteome</keyword>
<gene>
    <name evidence="1" type="ORF">SAMN05421874_1322</name>
</gene>
<organism evidence="1 2">
    <name type="scientific">Nonomuraea maritima</name>
    <dbReference type="NCBI Taxonomy" id="683260"/>
    <lineage>
        <taxon>Bacteria</taxon>
        <taxon>Bacillati</taxon>
        <taxon>Actinomycetota</taxon>
        <taxon>Actinomycetes</taxon>
        <taxon>Streptosporangiales</taxon>
        <taxon>Streptosporangiaceae</taxon>
        <taxon>Nonomuraea</taxon>
    </lineage>
</organism>
<protein>
    <recommendedName>
        <fullName evidence="3">N-acetyltransferase</fullName>
    </recommendedName>
</protein>
<sequence>MRPRVQPRSLRLMTDRAFVPDDFTVPPHLVTPQFRLEPLGPQHNASDHAAWMSSIEHIRTTTPGFPYGNWPPAGGMTLEANLADLQRHAKDFARRRGFTYTVLDPDGGEVIGCVYIYPSRTGTHTNVHSWVRADRAHLDAPLYKAISTWLSTQWPIETINYHPR</sequence>
<evidence type="ECO:0000313" key="2">
    <source>
        <dbReference type="Proteomes" id="UP000198683"/>
    </source>
</evidence>
<dbReference type="Gene3D" id="3.40.630.30">
    <property type="match status" value="1"/>
</dbReference>
<evidence type="ECO:0008006" key="3">
    <source>
        <dbReference type="Google" id="ProtNLM"/>
    </source>
</evidence>
<name>A0A1G9NT23_9ACTN</name>